<feature type="transmembrane region" description="Helical" evidence="1">
    <location>
        <begin position="79"/>
        <end position="98"/>
    </location>
</feature>
<keyword evidence="1" id="KW-0472">Membrane</keyword>
<keyword evidence="3" id="KW-1185">Reference proteome</keyword>
<keyword evidence="1" id="KW-1133">Transmembrane helix</keyword>
<accession>A0A3P3DS66</accession>
<dbReference type="Proteomes" id="UP000282125">
    <property type="component" value="Unassembled WGS sequence"/>
</dbReference>
<dbReference type="PANTHER" id="PTHR31168">
    <property type="entry name" value="OS02G0292800 PROTEIN"/>
    <property type="match status" value="1"/>
</dbReference>
<sequence length="249" mass="27112">MTLTSLLSQFTPADAAALAFLFIGWTALVRYIEHPPKHNPSVTVLMSRIRRDWMKAMVTRQPRIVDSNVIDSLRQSTSFFASTSMIAIGGGIALLGDAERLAGFANDLTLETSRSVIEAKLVLVILLVANAFLKFVWANRVFGYCSIMIASVPNDPETPGAYRRAMQAAEINITAARSFNRGLQSVYFAIAALAWLAGAAALALAVVVTLAMMWRREFASASRRAIWVAVREAPREKEEAGAAAPAPRL</sequence>
<organism evidence="2 3">
    <name type="scientific">Falsigemmobacter faecalis</name>
    <dbReference type="NCBI Taxonomy" id="2488730"/>
    <lineage>
        <taxon>Bacteria</taxon>
        <taxon>Pseudomonadati</taxon>
        <taxon>Pseudomonadota</taxon>
        <taxon>Alphaproteobacteria</taxon>
        <taxon>Rhodobacterales</taxon>
        <taxon>Paracoccaceae</taxon>
        <taxon>Falsigemmobacter</taxon>
    </lineage>
</organism>
<dbReference type="Pfam" id="PF04654">
    <property type="entry name" value="DUF599"/>
    <property type="match status" value="1"/>
</dbReference>
<dbReference type="EMBL" id="RRAZ01000010">
    <property type="protein sequence ID" value="RRH75528.1"/>
    <property type="molecule type" value="Genomic_DNA"/>
</dbReference>
<evidence type="ECO:0000256" key="1">
    <source>
        <dbReference type="SAM" id="Phobius"/>
    </source>
</evidence>
<feature type="transmembrane region" description="Helical" evidence="1">
    <location>
        <begin position="12"/>
        <end position="32"/>
    </location>
</feature>
<proteinExistence type="predicted"/>
<dbReference type="OrthoDB" id="9806874at2"/>
<feature type="transmembrane region" description="Helical" evidence="1">
    <location>
        <begin position="186"/>
        <end position="214"/>
    </location>
</feature>
<name>A0A3P3DS66_9RHOB</name>
<dbReference type="InterPro" id="IPR006747">
    <property type="entry name" value="DUF599"/>
</dbReference>
<reference evidence="2 3" key="1">
    <citation type="submission" date="2018-11" db="EMBL/GenBank/DDBJ databases">
        <title>Gemmobacter sp. nov., YIM 102744-1 draft genome.</title>
        <authorList>
            <person name="Li G."/>
            <person name="Jiang Y."/>
        </authorList>
    </citation>
    <scope>NUCLEOTIDE SEQUENCE [LARGE SCALE GENOMIC DNA]</scope>
    <source>
        <strain evidence="2 3">YIM 102744-1</strain>
    </source>
</reference>
<feature type="transmembrane region" description="Helical" evidence="1">
    <location>
        <begin position="119"/>
        <end position="138"/>
    </location>
</feature>
<evidence type="ECO:0000313" key="2">
    <source>
        <dbReference type="EMBL" id="RRH75528.1"/>
    </source>
</evidence>
<dbReference type="RefSeq" id="WP_124964591.1">
    <property type="nucleotide sequence ID" value="NZ_RRAZ01000010.1"/>
</dbReference>
<protein>
    <submittedName>
        <fullName evidence="2">DUF599 domain-containing protein</fullName>
    </submittedName>
</protein>
<dbReference type="AlphaFoldDB" id="A0A3P3DS66"/>
<comment type="caution">
    <text evidence="2">The sequence shown here is derived from an EMBL/GenBank/DDBJ whole genome shotgun (WGS) entry which is preliminary data.</text>
</comment>
<keyword evidence="1" id="KW-0812">Transmembrane</keyword>
<dbReference type="PANTHER" id="PTHR31168:SF21">
    <property type="entry name" value="EMB|CAB89385.1"/>
    <property type="match status" value="1"/>
</dbReference>
<gene>
    <name evidence="2" type="ORF">EG244_08575</name>
</gene>
<evidence type="ECO:0000313" key="3">
    <source>
        <dbReference type="Proteomes" id="UP000282125"/>
    </source>
</evidence>